<dbReference type="Proteomes" id="UP000628079">
    <property type="component" value="Unassembled WGS sequence"/>
</dbReference>
<dbReference type="GO" id="GO:0006506">
    <property type="term" value="P:GPI anchor biosynthetic process"/>
    <property type="evidence" value="ECO:0007669"/>
    <property type="project" value="TreeGrafter"/>
</dbReference>
<dbReference type="PANTHER" id="PTHR14859">
    <property type="entry name" value="CALCOFLUOR WHITE HYPERSENSITIVE PROTEIN PRECURSOR"/>
    <property type="match status" value="1"/>
</dbReference>
<evidence type="ECO:0000313" key="4">
    <source>
        <dbReference type="Proteomes" id="UP000628079"/>
    </source>
</evidence>
<reference evidence="3" key="2">
    <citation type="submission" date="2020-09" db="EMBL/GenBank/DDBJ databases">
        <authorList>
            <person name="Sun Q."/>
            <person name="Zhou Y."/>
        </authorList>
    </citation>
    <scope>NUCLEOTIDE SEQUENCE</scope>
    <source>
        <strain evidence="3">CGMCC 1.10749</strain>
    </source>
</reference>
<dbReference type="Gene3D" id="3.60.10.10">
    <property type="entry name" value="Endonuclease/exonuclease/phosphatase"/>
    <property type="match status" value="1"/>
</dbReference>
<dbReference type="InterPro" id="IPR005135">
    <property type="entry name" value="Endo/exonuclease/phosphatase"/>
</dbReference>
<dbReference type="AlphaFoldDB" id="A0A8H9FX80"/>
<dbReference type="PANTHER" id="PTHR14859:SF15">
    <property type="entry name" value="ENDONUCLEASE_EXONUCLEASE_PHOSPHATASE DOMAIN-CONTAINING PROTEIN"/>
    <property type="match status" value="1"/>
</dbReference>
<reference evidence="3" key="1">
    <citation type="journal article" date="2014" name="Int. J. Syst. Evol. Microbiol.">
        <title>Complete genome sequence of Corynebacterium casei LMG S-19264T (=DSM 44701T), isolated from a smear-ripened cheese.</title>
        <authorList>
            <consortium name="US DOE Joint Genome Institute (JGI-PGF)"/>
            <person name="Walter F."/>
            <person name="Albersmeier A."/>
            <person name="Kalinowski J."/>
            <person name="Ruckert C."/>
        </authorList>
    </citation>
    <scope>NUCLEOTIDE SEQUENCE</scope>
    <source>
        <strain evidence="3">CGMCC 1.10749</strain>
    </source>
</reference>
<dbReference type="SUPFAM" id="SSF56219">
    <property type="entry name" value="DNase I-like"/>
    <property type="match status" value="1"/>
</dbReference>
<accession>A0A8H9FX80</accession>
<dbReference type="InterPro" id="IPR036691">
    <property type="entry name" value="Endo/exonu/phosph_ase_sf"/>
</dbReference>
<name>A0A8H9FX80_9MICO</name>
<evidence type="ECO:0000256" key="1">
    <source>
        <dbReference type="SAM" id="MobiDB-lite"/>
    </source>
</evidence>
<dbReference type="EMBL" id="BMEA01000006">
    <property type="protein sequence ID" value="GGB90530.1"/>
    <property type="molecule type" value="Genomic_DNA"/>
</dbReference>
<feature type="region of interest" description="Disordered" evidence="1">
    <location>
        <begin position="232"/>
        <end position="286"/>
    </location>
</feature>
<feature type="domain" description="Endonuclease/exonuclease/phosphatase" evidence="2">
    <location>
        <begin position="16"/>
        <end position="222"/>
    </location>
</feature>
<evidence type="ECO:0000259" key="2">
    <source>
        <dbReference type="Pfam" id="PF03372"/>
    </source>
</evidence>
<feature type="compositionally biased region" description="Low complexity" evidence="1">
    <location>
        <begin position="259"/>
        <end position="278"/>
    </location>
</feature>
<dbReference type="InterPro" id="IPR051916">
    <property type="entry name" value="GPI-anchor_lipid_remodeler"/>
</dbReference>
<sequence length="286" mass="31110">MRDGRGTRRVTTIRIASYNTRDFLEDPYAAARVVRAIDPDVLCLQEVPRRLFSTQRVANFARNCGMYWSGRHRGSGGTTIFTSLRVDVVESRHQRLRVALLQRTRGFALARVAAPGREPIAVASVHLSLDARERAAHAQVILEAVNVGGEVVLAGDLNENETGRAWQAFAGVMRPVSPMTPTFPATRPRRVLDVIFASPGLQAEPHVPIPIPEADLVAGSDHRPTWVDIRLGEPSATQERAEEASARASETVTEEMVQEAEGAAAETTAEDPAAAQPEVTDPGPRT</sequence>
<dbReference type="Pfam" id="PF03372">
    <property type="entry name" value="Exo_endo_phos"/>
    <property type="match status" value="1"/>
</dbReference>
<gene>
    <name evidence="3" type="ORF">GCM10011314_32970</name>
</gene>
<evidence type="ECO:0000313" key="3">
    <source>
        <dbReference type="EMBL" id="GGB90530.1"/>
    </source>
</evidence>
<dbReference type="GO" id="GO:0016020">
    <property type="term" value="C:membrane"/>
    <property type="evidence" value="ECO:0007669"/>
    <property type="project" value="GOC"/>
</dbReference>
<organism evidence="3 4">
    <name type="scientific">Knoellia flava</name>
    <dbReference type="NCBI Taxonomy" id="913969"/>
    <lineage>
        <taxon>Bacteria</taxon>
        <taxon>Bacillati</taxon>
        <taxon>Actinomycetota</taxon>
        <taxon>Actinomycetes</taxon>
        <taxon>Micrococcales</taxon>
        <taxon>Intrasporangiaceae</taxon>
        <taxon>Knoellia</taxon>
    </lineage>
</organism>
<protein>
    <recommendedName>
        <fullName evidence="2">Endonuclease/exonuclease/phosphatase domain-containing protein</fullName>
    </recommendedName>
</protein>
<proteinExistence type="predicted"/>
<dbReference type="GO" id="GO:0003824">
    <property type="term" value="F:catalytic activity"/>
    <property type="evidence" value="ECO:0007669"/>
    <property type="project" value="InterPro"/>
</dbReference>
<comment type="caution">
    <text evidence="3">The sequence shown here is derived from an EMBL/GenBank/DDBJ whole genome shotgun (WGS) entry which is preliminary data.</text>
</comment>